<sequence>MFYFYLFALAVLPLSTAFLQERISREALDTVILLFTQQFNEDGSLVQRGFFGNLEKMLPVPYNDMDGAENGRAEERSVPLPGHMPERSIRKARAAAGRKLFCTFNRCRFY</sequence>
<evidence type="ECO:0000313" key="3">
    <source>
        <dbReference type="Proteomes" id="UP000252519"/>
    </source>
</evidence>
<dbReference type="Proteomes" id="UP000252519">
    <property type="component" value="Unassembled WGS sequence"/>
</dbReference>
<dbReference type="EMBL" id="JOJR01000003">
    <property type="protein sequence ID" value="RCN53105.1"/>
    <property type="molecule type" value="Genomic_DNA"/>
</dbReference>
<gene>
    <name evidence="2" type="ORF">ANCCAN_00656</name>
</gene>
<name>A0A368HD01_ANCCA</name>
<dbReference type="AlphaFoldDB" id="A0A368HD01"/>
<protein>
    <submittedName>
        <fullName evidence="2">Uncharacterized protein</fullName>
    </submittedName>
</protein>
<reference evidence="2 3" key="1">
    <citation type="submission" date="2014-10" db="EMBL/GenBank/DDBJ databases">
        <title>Draft genome of the hookworm Ancylostoma caninum.</title>
        <authorList>
            <person name="Mitreva M."/>
        </authorList>
    </citation>
    <scope>NUCLEOTIDE SEQUENCE [LARGE SCALE GENOMIC DNA]</scope>
    <source>
        <strain evidence="2 3">Baltimore</strain>
    </source>
</reference>
<evidence type="ECO:0000313" key="2">
    <source>
        <dbReference type="EMBL" id="RCN53105.1"/>
    </source>
</evidence>
<keyword evidence="3" id="KW-1185">Reference proteome</keyword>
<keyword evidence="1" id="KW-0732">Signal</keyword>
<comment type="caution">
    <text evidence="2">The sequence shown here is derived from an EMBL/GenBank/DDBJ whole genome shotgun (WGS) entry which is preliminary data.</text>
</comment>
<feature type="chain" id="PRO_5016883613" evidence="1">
    <location>
        <begin position="18"/>
        <end position="110"/>
    </location>
</feature>
<organism evidence="2 3">
    <name type="scientific">Ancylostoma caninum</name>
    <name type="common">Dog hookworm</name>
    <dbReference type="NCBI Taxonomy" id="29170"/>
    <lineage>
        <taxon>Eukaryota</taxon>
        <taxon>Metazoa</taxon>
        <taxon>Ecdysozoa</taxon>
        <taxon>Nematoda</taxon>
        <taxon>Chromadorea</taxon>
        <taxon>Rhabditida</taxon>
        <taxon>Rhabditina</taxon>
        <taxon>Rhabditomorpha</taxon>
        <taxon>Strongyloidea</taxon>
        <taxon>Ancylostomatidae</taxon>
        <taxon>Ancylostomatinae</taxon>
        <taxon>Ancylostoma</taxon>
    </lineage>
</organism>
<feature type="signal peptide" evidence="1">
    <location>
        <begin position="1"/>
        <end position="17"/>
    </location>
</feature>
<accession>A0A368HD01</accession>
<proteinExistence type="predicted"/>
<evidence type="ECO:0000256" key="1">
    <source>
        <dbReference type="SAM" id="SignalP"/>
    </source>
</evidence>